<evidence type="ECO:0000313" key="11">
    <source>
        <dbReference type="Proteomes" id="UP000797356"/>
    </source>
</evidence>
<keyword evidence="5" id="KW-0804">Transcription</keyword>
<dbReference type="SMART" id="SM00380">
    <property type="entry name" value="AP2"/>
    <property type="match status" value="1"/>
</dbReference>
<evidence type="ECO:0000256" key="5">
    <source>
        <dbReference type="ARBA" id="ARBA00023163"/>
    </source>
</evidence>
<dbReference type="GO" id="GO:0005634">
    <property type="term" value="C:nucleus"/>
    <property type="evidence" value="ECO:0007669"/>
    <property type="project" value="UniProtKB-SubCell"/>
</dbReference>
<feature type="region of interest" description="Disordered" evidence="8">
    <location>
        <begin position="53"/>
        <end position="112"/>
    </location>
</feature>
<keyword evidence="3" id="KW-0238">DNA-binding</keyword>
<dbReference type="InterPro" id="IPR051032">
    <property type="entry name" value="AP2/ERF_TF_ERF_subfamily"/>
</dbReference>
<evidence type="ECO:0000313" key="10">
    <source>
        <dbReference type="EMBL" id="KAG1342599.1"/>
    </source>
</evidence>
<dbReference type="InterPro" id="IPR016177">
    <property type="entry name" value="DNA-bd_dom_sf"/>
</dbReference>
<evidence type="ECO:0000256" key="8">
    <source>
        <dbReference type="SAM" id="MobiDB-lite"/>
    </source>
</evidence>
<name>A0A8K0N1W4_COCNU</name>
<keyword evidence="11" id="KW-1185">Reference proteome</keyword>
<dbReference type="InterPro" id="IPR001471">
    <property type="entry name" value="AP2/ERF_dom"/>
</dbReference>
<dbReference type="Gene3D" id="3.30.730.10">
    <property type="entry name" value="AP2/ERF domain"/>
    <property type="match status" value="1"/>
</dbReference>
<dbReference type="PANTHER" id="PTHR31985:SF111">
    <property type="entry name" value="ETHYLENE-RESPONSIVE TRANSCRIPTION FACTOR ERF021"/>
    <property type="match status" value="1"/>
</dbReference>
<gene>
    <name evidence="10" type="ORF">COCNU_05G008280</name>
</gene>
<evidence type="ECO:0000256" key="1">
    <source>
        <dbReference type="ARBA" id="ARBA00004123"/>
    </source>
</evidence>
<dbReference type="GO" id="GO:0003677">
    <property type="term" value="F:DNA binding"/>
    <property type="evidence" value="ECO:0007669"/>
    <property type="project" value="UniProtKB-KW"/>
</dbReference>
<evidence type="ECO:0000259" key="9">
    <source>
        <dbReference type="PROSITE" id="PS51032"/>
    </source>
</evidence>
<sequence>MRKLGKWVAEVRLPRSREKLWLGSYATAEKAARACDAATYCLKGPGAALNFPDHPPSISSADKLSGPEIRAAARKHARDGRKRTDQARQGEESEVEREAATVDPEEGSSGLRAMEEVSQVSLPEFCFMAEGRGCDVQPGVGVDDDYDDIYTCSPLWNF</sequence>
<feature type="domain" description="AP2/ERF" evidence="9">
    <location>
        <begin position="1"/>
        <end position="52"/>
    </location>
</feature>
<comment type="subcellular location">
    <subcellularLocation>
        <location evidence="1">Nucleus</location>
    </subcellularLocation>
</comment>
<dbReference type="OrthoDB" id="1918918at2759"/>
<keyword evidence="4" id="KW-0010">Activator</keyword>
<dbReference type="GO" id="GO:0003700">
    <property type="term" value="F:DNA-binding transcription factor activity"/>
    <property type="evidence" value="ECO:0007669"/>
    <property type="project" value="InterPro"/>
</dbReference>
<keyword evidence="6" id="KW-0539">Nucleus</keyword>
<dbReference type="CDD" id="cd00018">
    <property type="entry name" value="AP2"/>
    <property type="match status" value="1"/>
</dbReference>
<dbReference type="AlphaFoldDB" id="A0A8K0N1W4"/>
<evidence type="ECO:0000256" key="4">
    <source>
        <dbReference type="ARBA" id="ARBA00023159"/>
    </source>
</evidence>
<dbReference type="SUPFAM" id="SSF54171">
    <property type="entry name" value="DNA-binding domain"/>
    <property type="match status" value="1"/>
</dbReference>
<evidence type="ECO:0000256" key="6">
    <source>
        <dbReference type="ARBA" id="ARBA00023242"/>
    </source>
</evidence>
<protein>
    <submittedName>
        <fullName evidence="10">Ethylene-responsive transcription factor RAP2-1-like</fullName>
    </submittedName>
</protein>
<dbReference type="Proteomes" id="UP000797356">
    <property type="component" value="Chromosome 5"/>
</dbReference>
<organism evidence="10 11">
    <name type="scientific">Cocos nucifera</name>
    <name type="common">Coconut palm</name>
    <dbReference type="NCBI Taxonomy" id="13894"/>
    <lineage>
        <taxon>Eukaryota</taxon>
        <taxon>Viridiplantae</taxon>
        <taxon>Streptophyta</taxon>
        <taxon>Embryophyta</taxon>
        <taxon>Tracheophyta</taxon>
        <taxon>Spermatophyta</taxon>
        <taxon>Magnoliopsida</taxon>
        <taxon>Liliopsida</taxon>
        <taxon>Arecaceae</taxon>
        <taxon>Arecoideae</taxon>
        <taxon>Cocoseae</taxon>
        <taxon>Attaleinae</taxon>
        <taxon>Cocos</taxon>
    </lineage>
</organism>
<dbReference type="EMBL" id="CM017876">
    <property type="protein sequence ID" value="KAG1342599.1"/>
    <property type="molecule type" value="Genomic_DNA"/>
</dbReference>
<proteinExistence type="inferred from homology"/>
<evidence type="ECO:0000256" key="3">
    <source>
        <dbReference type="ARBA" id="ARBA00023125"/>
    </source>
</evidence>
<dbReference type="InterPro" id="IPR036955">
    <property type="entry name" value="AP2/ERF_dom_sf"/>
</dbReference>
<feature type="compositionally biased region" description="Basic and acidic residues" evidence="8">
    <location>
        <begin position="82"/>
        <end position="100"/>
    </location>
</feature>
<reference evidence="10" key="2">
    <citation type="submission" date="2019-07" db="EMBL/GenBank/DDBJ databases">
        <authorList>
            <person name="Yang Y."/>
            <person name="Bocs S."/>
            <person name="Baudouin L."/>
        </authorList>
    </citation>
    <scope>NUCLEOTIDE SEQUENCE</scope>
    <source>
        <tissue evidence="10">Spear leaf of Hainan Tall coconut</tissue>
    </source>
</reference>
<accession>A0A8K0N1W4</accession>
<comment type="caution">
    <text evidence="10">The sequence shown here is derived from an EMBL/GenBank/DDBJ whole genome shotgun (WGS) entry which is preliminary data.</text>
</comment>
<evidence type="ECO:0000256" key="7">
    <source>
        <dbReference type="ARBA" id="ARBA00024343"/>
    </source>
</evidence>
<comment type="similarity">
    <text evidence="7">Belongs to the AP2/ERF transcription factor family. ERF subfamily.</text>
</comment>
<dbReference type="PROSITE" id="PS51032">
    <property type="entry name" value="AP2_ERF"/>
    <property type="match status" value="1"/>
</dbReference>
<evidence type="ECO:0000256" key="2">
    <source>
        <dbReference type="ARBA" id="ARBA00023015"/>
    </source>
</evidence>
<dbReference type="PANTHER" id="PTHR31985">
    <property type="entry name" value="ETHYLENE-RESPONSIVE TRANSCRIPTION FACTOR ERF042-RELATED"/>
    <property type="match status" value="1"/>
</dbReference>
<reference evidence="10" key="1">
    <citation type="journal article" date="2017" name="Gigascience">
        <title>The genome draft of coconut (Cocos nucifera).</title>
        <authorList>
            <person name="Xiao Y."/>
            <person name="Xu P."/>
            <person name="Fan H."/>
            <person name="Baudouin L."/>
            <person name="Xia W."/>
            <person name="Bocs S."/>
            <person name="Xu J."/>
            <person name="Li Q."/>
            <person name="Guo A."/>
            <person name="Zhou L."/>
            <person name="Li J."/>
            <person name="Wu Y."/>
            <person name="Ma Z."/>
            <person name="Armero A."/>
            <person name="Issali A.E."/>
            <person name="Liu N."/>
            <person name="Peng M."/>
            <person name="Yang Y."/>
        </authorList>
    </citation>
    <scope>NUCLEOTIDE SEQUENCE</scope>
    <source>
        <tissue evidence="10">Spear leaf of Hainan Tall coconut</tissue>
    </source>
</reference>
<keyword evidence="2" id="KW-0805">Transcription regulation</keyword>
<feature type="compositionally biased region" description="Basic residues" evidence="8">
    <location>
        <begin position="72"/>
        <end position="81"/>
    </location>
</feature>